<reference evidence="1" key="1">
    <citation type="submission" date="2021-06" db="EMBL/GenBank/DDBJ databases">
        <title>Updating the genus Pseudomonas: Description of 43 new species and partition of the Pseudomonas putida group.</title>
        <authorList>
            <person name="Girard L."/>
            <person name="Lood C."/>
            <person name="Vandamme P."/>
            <person name="Rokni-Zadeh H."/>
            <person name="van Noort V."/>
            <person name="Hofte M."/>
            <person name="Lavigne R."/>
            <person name="De Mot R."/>
        </authorList>
    </citation>
    <scope>NUCLEOTIDE SEQUENCE</scope>
    <source>
        <strain evidence="1">CMR12a</strain>
    </source>
</reference>
<sequence>MANEPDHEFYDRADAIIDLANSQVATCGRGKVSASLMYANARFCAFIRATGCRDAEEMAASKQQTLDYFVDQFRHMLDEHLTDYAENFAQYTHRSPE</sequence>
<dbReference type="InterPro" id="IPR021490">
    <property type="entry name" value="DUF3144"/>
</dbReference>
<protein>
    <submittedName>
        <fullName evidence="1">DUF3144 domain-containing protein</fullName>
    </submittedName>
</protein>
<proteinExistence type="predicted"/>
<dbReference type="Pfam" id="PF11342">
    <property type="entry name" value="DUF3144"/>
    <property type="match status" value="1"/>
</dbReference>
<name>A0ABX8MYV1_9PSED</name>
<dbReference type="RefSeq" id="WP_068589176.1">
    <property type="nucleotide sequence ID" value="NZ_CP027706.1"/>
</dbReference>
<dbReference type="Gene3D" id="1.10.287.3020">
    <property type="match status" value="1"/>
</dbReference>
<dbReference type="Proteomes" id="UP000693952">
    <property type="component" value="Chromosome"/>
</dbReference>
<organism evidence="1 2">
    <name type="scientific">Pseudomonas sessilinigenes</name>
    <dbReference type="NCBI Taxonomy" id="658629"/>
    <lineage>
        <taxon>Bacteria</taxon>
        <taxon>Pseudomonadati</taxon>
        <taxon>Pseudomonadota</taxon>
        <taxon>Gammaproteobacteria</taxon>
        <taxon>Pseudomonadales</taxon>
        <taxon>Pseudomonadaceae</taxon>
        <taxon>Pseudomonas</taxon>
    </lineage>
</organism>
<evidence type="ECO:0000313" key="1">
    <source>
        <dbReference type="EMBL" id="QXH42865.1"/>
    </source>
</evidence>
<keyword evidence="2" id="KW-1185">Reference proteome</keyword>
<dbReference type="EMBL" id="CP077074">
    <property type="protein sequence ID" value="QXH42865.1"/>
    <property type="molecule type" value="Genomic_DNA"/>
</dbReference>
<gene>
    <name evidence="1" type="ORF">KSS89_11810</name>
</gene>
<evidence type="ECO:0000313" key="2">
    <source>
        <dbReference type="Proteomes" id="UP000693952"/>
    </source>
</evidence>
<accession>A0ABX8MYV1</accession>